<sequence>MSELVDAFGQVPGVEGVELLSKLVLDGLPHPVPVFPQGPDLLPGEFEFCAQRCCGAPGTRERGDGGLPTLLCGFDVLADAFGVGEPCRDAGGAGDRGVGDLLALPFQCGDCGQGSLAFVEAGAAAGLGEGVRVAVGFMPGRSWRGV</sequence>
<organism evidence="1 2">
    <name type="scientific">Streptomyces hebeiensis</name>
    <dbReference type="NCBI Taxonomy" id="229486"/>
    <lineage>
        <taxon>Bacteria</taxon>
        <taxon>Bacillati</taxon>
        <taxon>Actinomycetota</taxon>
        <taxon>Actinomycetes</taxon>
        <taxon>Kitasatosporales</taxon>
        <taxon>Streptomycetaceae</taxon>
        <taxon>Streptomyces</taxon>
    </lineage>
</organism>
<evidence type="ECO:0000313" key="1">
    <source>
        <dbReference type="EMBL" id="GAA1195991.1"/>
    </source>
</evidence>
<proteinExistence type="predicted"/>
<name>A0ABN1V8V7_9ACTN</name>
<dbReference type="Proteomes" id="UP001501371">
    <property type="component" value="Unassembled WGS sequence"/>
</dbReference>
<dbReference type="EMBL" id="BAAAKV010000080">
    <property type="protein sequence ID" value="GAA1195991.1"/>
    <property type="molecule type" value="Genomic_DNA"/>
</dbReference>
<comment type="caution">
    <text evidence="1">The sequence shown here is derived from an EMBL/GenBank/DDBJ whole genome shotgun (WGS) entry which is preliminary data.</text>
</comment>
<evidence type="ECO:0000313" key="2">
    <source>
        <dbReference type="Proteomes" id="UP001501371"/>
    </source>
</evidence>
<accession>A0ABN1V8V7</accession>
<keyword evidence="2" id="KW-1185">Reference proteome</keyword>
<gene>
    <name evidence="1" type="ORF">GCM10009654_61200</name>
</gene>
<protein>
    <submittedName>
        <fullName evidence="1">Uncharacterized protein</fullName>
    </submittedName>
</protein>
<reference evidence="1 2" key="1">
    <citation type="journal article" date="2019" name="Int. J. Syst. Evol. Microbiol.">
        <title>The Global Catalogue of Microorganisms (GCM) 10K type strain sequencing project: providing services to taxonomists for standard genome sequencing and annotation.</title>
        <authorList>
            <consortium name="The Broad Institute Genomics Platform"/>
            <consortium name="The Broad Institute Genome Sequencing Center for Infectious Disease"/>
            <person name="Wu L."/>
            <person name="Ma J."/>
        </authorList>
    </citation>
    <scope>NUCLEOTIDE SEQUENCE [LARGE SCALE GENOMIC DNA]</scope>
    <source>
        <strain evidence="1 2">JCM 12696</strain>
    </source>
</reference>